<evidence type="ECO:0000313" key="2">
    <source>
        <dbReference type="EMBL" id="UUF06926.1"/>
    </source>
</evidence>
<dbReference type="Proteomes" id="UP001058016">
    <property type="component" value="Chromosome"/>
</dbReference>
<organism evidence="3 5">
    <name type="scientific">Turicibacter bilis</name>
    <dbReference type="NCBI Taxonomy" id="2735723"/>
    <lineage>
        <taxon>Bacteria</taxon>
        <taxon>Bacillati</taxon>
        <taxon>Bacillota</taxon>
        <taxon>Erysipelotrichia</taxon>
        <taxon>Erysipelotrichales</taxon>
        <taxon>Turicibacteraceae</taxon>
        <taxon>Turicibacter</taxon>
    </lineage>
</organism>
<dbReference type="RefSeq" id="WP_055242536.1">
    <property type="nucleotide sequence ID" value="NZ_CP071249.1"/>
</dbReference>
<sequence length="258" mass="29954">MDDVNRAYQILGVTPTMSLEEIEAVYDELLEKYEHLADDNMYYKEKIAEWTDAFDCIIDHRIDITEHPSYQNHSDQRWLSSLVVVKLVFIVIIACIVIKQIGWLETPNQSVSNGSSIYELSNNFELSLSKFSEFTDWDWGYYEDGDQWTIILAIEVSKADEEGALINAYNFRLEEDCPTTLITKDIYSDEELNQVHYLGGYSELVPLNQKFGVVFNVAAFEQGEERILYYYYPDGSKHEVGRLIFDVLNNKEDQGIFI</sequence>
<protein>
    <submittedName>
        <fullName evidence="3">Uncharacterized protein</fullName>
    </submittedName>
</protein>
<gene>
    <name evidence="2" type="ORF">J0J69_05260</name>
    <name evidence="3" type="ORF">J0J70_11235</name>
</gene>
<proteinExistence type="predicted"/>
<keyword evidence="4" id="KW-1185">Reference proteome</keyword>
<name>A0A9Q9CKP9_9FIRM</name>
<keyword evidence="1" id="KW-0472">Membrane</keyword>
<dbReference type="EMBL" id="CP071249">
    <property type="protein sequence ID" value="UUF06926.1"/>
    <property type="molecule type" value="Genomic_DNA"/>
</dbReference>
<accession>A0A9Q9CKP9</accession>
<dbReference type="AlphaFoldDB" id="A0A9Q9CKP9"/>
<evidence type="ECO:0000256" key="1">
    <source>
        <dbReference type="SAM" id="Phobius"/>
    </source>
</evidence>
<keyword evidence="1" id="KW-1133">Transmembrane helix</keyword>
<keyword evidence="1" id="KW-0812">Transmembrane</keyword>
<feature type="transmembrane region" description="Helical" evidence="1">
    <location>
        <begin position="78"/>
        <end position="98"/>
    </location>
</feature>
<dbReference type="Proteomes" id="UP001058072">
    <property type="component" value="Chromosome"/>
</dbReference>
<evidence type="ECO:0000313" key="4">
    <source>
        <dbReference type="Proteomes" id="UP001058016"/>
    </source>
</evidence>
<evidence type="ECO:0000313" key="5">
    <source>
        <dbReference type="Proteomes" id="UP001058072"/>
    </source>
</evidence>
<reference evidence="3 4" key="1">
    <citation type="submission" date="2021-03" db="EMBL/GenBank/DDBJ databases">
        <title>Comparative Genomics and Metabolomics in the genus Turicibacter.</title>
        <authorList>
            <person name="Maki J."/>
            <person name="Looft T."/>
        </authorList>
    </citation>
    <scope>NUCLEOTIDE SEQUENCE</scope>
    <source>
        <strain evidence="3">ISU324</strain>
        <strain evidence="2 4">MMM721</strain>
    </source>
</reference>
<dbReference type="EMBL" id="CP071250">
    <property type="protein sequence ID" value="UUF08154.1"/>
    <property type="molecule type" value="Genomic_DNA"/>
</dbReference>
<evidence type="ECO:0000313" key="3">
    <source>
        <dbReference type="EMBL" id="UUF08154.1"/>
    </source>
</evidence>